<proteinExistence type="predicted"/>
<evidence type="ECO:0000256" key="1">
    <source>
        <dbReference type="ARBA" id="ARBA00022737"/>
    </source>
</evidence>
<reference evidence="3" key="1">
    <citation type="journal article" date="2017" name="Nature">
        <title>The sunflower genome provides insights into oil metabolism, flowering and Asterid evolution.</title>
        <authorList>
            <person name="Badouin H."/>
            <person name="Gouzy J."/>
            <person name="Grassa C.J."/>
            <person name="Murat F."/>
            <person name="Staton S.E."/>
            <person name="Cottret L."/>
            <person name="Lelandais-Briere C."/>
            <person name="Owens G.L."/>
            <person name="Carrere S."/>
            <person name="Mayjonade B."/>
            <person name="Legrand L."/>
            <person name="Gill N."/>
            <person name="Kane N.C."/>
            <person name="Bowers J.E."/>
            <person name="Hubner S."/>
            <person name="Bellec A."/>
            <person name="Berard A."/>
            <person name="Berges H."/>
            <person name="Blanchet N."/>
            <person name="Boniface M.C."/>
            <person name="Brunel D."/>
            <person name="Catrice O."/>
            <person name="Chaidir N."/>
            <person name="Claudel C."/>
            <person name="Donnadieu C."/>
            <person name="Faraut T."/>
            <person name="Fievet G."/>
            <person name="Helmstetter N."/>
            <person name="King M."/>
            <person name="Knapp S.J."/>
            <person name="Lai Z."/>
            <person name="Le Paslier M.C."/>
            <person name="Lippi Y."/>
            <person name="Lorenzon L."/>
            <person name="Mandel J.R."/>
            <person name="Marage G."/>
            <person name="Marchand G."/>
            <person name="Marquand E."/>
            <person name="Bret-Mestries E."/>
            <person name="Morien E."/>
            <person name="Nambeesan S."/>
            <person name="Nguyen T."/>
            <person name="Pegot-Espagnet P."/>
            <person name="Pouilly N."/>
            <person name="Raftis F."/>
            <person name="Sallet E."/>
            <person name="Schiex T."/>
            <person name="Thomas J."/>
            <person name="Vandecasteele C."/>
            <person name="Vares D."/>
            <person name="Vear F."/>
            <person name="Vautrin S."/>
            <person name="Crespi M."/>
            <person name="Mangin B."/>
            <person name="Burke J.M."/>
            <person name="Salse J."/>
            <person name="Munos S."/>
            <person name="Vincourt P."/>
            <person name="Rieseberg L.H."/>
            <person name="Langlade N.B."/>
        </authorList>
    </citation>
    <scope>NUCLEOTIDE SEQUENCE [LARGE SCALE GENOMIC DNA]</scope>
    <source>
        <strain evidence="3">cv. SF193</strain>
    </source>
</reference>
<gene>
    <name evidence="2" type="ORF">HannXRQ_Chr06g0174281</name>
</gene>
<dbReference type="Gene3D" id="1.25.40.10">
    <property type="entry name" value="Tetratricopeptide repeat domain"/>
    <property type="match status" value="1"/>
</dbReference>
<dbReference type="InterPro" id="IPR011990">
    <property type="entry name" value="TPR-like_helical_dom_sf"/>
</dbReference>
<dbReference type="AlphaFoldDB" id="A0A251UI12"/>
<dbReference type="GO" id="GO:0009451">
    <property type="term" value="P:RNA modification"/>
    <property type="evidence" value="ECO:0007669"/>
    <property type="project" value="InterPro"/>
</dbReference>
<accession>A0A251UI12</accession>
<dbReference type="Proteomes" id="UP000215914">
    <property type="component" value="Chromosome 6"/>
</dbReference>
<organism evidence="2 3">
    <name type="scientific">Helianthus annuus</name>
    <name type="common">Common sunflower</name>
    <dbReference type="NCBI Taxonomy" id="4232"/>
    <lineage>
        <taxon>Eukaryota</taxon>
        <taxon>Viridiplantae</taxon>
        <taxon>Streptophyta</taxon>
        <taxon>Embryophyta</taxon>
        <taxon>Tracheophyta</taxon>
        <taxon>Spermatophyta</taxon>
        <taxon>Magnoliopsida</taxon>
        <taxon>eudicotyledons</taxon>
        <taxon>Gunneridae</taxon>
        <taxon>Pentapetalae</taxon>
        <taxon>asterids</taxon>
        <taxon>campanulids</taxon>
        <taxon>Asterales</taxon>
        <taxon>Asteraceae</taxon>
        <taxon>Asteroideae</taxon>
        <taxon>Heliantheae alliance</taxon>
        <taxon>Heliantheae</taxon>
        <taxon>Helianthus</taxon>
    </lineage>
</organism>
<name>A0A251UI12_HELAN</name>
<dbReference type="OMA" id="CGAINDC"/>
<dbReference type="PANTHER" id="PTHR47926">
    <property type="entry name" value="PENTATRICOPEPTIDE REPEAT-CONTAINING PROTEIN"/>
    <property type="match status" value="1"/>
</dbReference>
<dbReference type="Pfam" id="PF13041">
    <property type="entry name" value="PPR_2"/>
    <property type="match status" value="1"/>
</dbReference>
<dbReference type="EMBL" id="CM007895">
    <property type="protein sequence ID" value="OTG22693.1"/>
    <property type="molecule type" value="Genomic_DNA"/>
</dbReference>
<dbReference type="GO" id="GO:0003723">
    <property type="term" value="F:RNA binding"/>
    <property type="evidence" value="ECO:0007669"/>
    <property type="project" value="InterPro"/>
</dbReference>
<keyword evidence="3" id="KW-1185">Reference proteome</keyword>
<evidence type="ECO:0000313" key="2">
    <source>
        <dbReference type="EMBL" id="OTG22693.1"/>
    </source>
</evidence>
<dbReference type="InParanoid" id="A0A251UI12"/>
<dbReference type="PANTHER" id="PTHR47926:SF373">
    <property type="entry name" value="TETRATRICOPEPTIDE-LIKE HELICAL DOMAIN SUPERFAMILY, DYW DOMAIN-CONTAINING PROTEIN"/>
    <property type="match status" value="1"/>
</dbReference>
<evidence type="ECO:0000313" key="3">
    <source>
        <dbReference type="Proteomes" id="UP000215914"/>
    </source>
</evidence>
<protein>
    <submittedName>
        <fullName evidence="2">Putative pentatricopeptide repeat protein</fullName>
    </submittedName>
</protein>
<dbReference type="InterPro" id="IPR046960">
    <property type="entry name" value="PPR_At4g14850-like_plant"/>
</dbReference>
<dbReference type="InterPro" id="IPR002885">
    <property type="entry name" value="PPR_rpt"/>
</dbReference>
<keyword evidence="1" id="KW-0677">Repeat</keyword>
<sequence length="98" mass="10952">MKEKTLVSWNAMILGYAQNGQIISALHFRLMKVKNIDPDSFTMVSIIAAVTEFQYYAQAKWVHGVVTRTCLDTNVFVKTALVDMYAKCGAINDCSKAI</sequence>